<keyword evidence="12" id="KW-0326">Glycosidase</keyword>
<dbReference type="InterPro" id="IPR035937">
    <property type="entry name" value="FPG_N"/>
</dbReference>
<dbReference type="InterPro" id="IPR015886">
    <property type="entry name" value="H2TH_FPG"/>
</dbReference>
<protein>
    <recommendedName>
        <fullName evidence="2">DNA-(apurinic or apyrimidinic site) lyase</fullName>
        <ecNumber evidence="2">4.2.99.18</ecNumber>
    </recommendedName>
</protein>
<evidence type="ECO:0000256" key="12">
    <source>
        <dbReference type="ARBA" id="ARBA00023295"/>
    </source>
</evidence>
<dbReference type="InterPro" id="IPR012319">
    <property type="entry name" value="FPG_cat"/>
</dbReference>
<dbReference type="SUPFAM" id="SSF57716">
    <property type="entry name" value="Glucocorticoid receptor-like (DNA-binding domain)"/>
    <property type="match status" value="1"/>
</dbReference>
<dbReference type="GO" id="GO:0008270">
    <property type="term" value="F:zinc ion binding"/>
    <property type="evidence" value="ECO:0007669"/>
    <property type="project" value="UniProtKB-KW"/>
</dbReference>
<organism evidence="16 17">
    <name type="scientific">Rhodococcus erythropolis</name>
    <name type="common">Arthrobacter picolinophilus</name>
    <dbReference type="NCBI Taxonomy" id="1833"/>
    <lineage>
        <taxon>Bacteria</taxon>
        <taxon>Bacillati</taxon>
        <taxon>Actinomycetota</taxon>
        <taxon>Actinomycetes</taxon>
        <taxon>Mycobacteriales</taxon>
        <taxon>Nocardiaceae</taxon>
        <taxon>Rhodococcus</taxon>
        <taxon>Rhodococcus erythropolis group</taxon>
    </lineage>
</organism>
<dbReference type="Proteomes" id="UP000502345">
    <property type="component" value="Chromosome"/>
</dbReference>
<keyword evidence="9" id="KW-0234">DNA repair</keyword>
<dbReference type="CDD" id="cd08971">
    <property type="entry name" value="AcNei2_N"/>
    <property type="match status" value="1"/>
</dbReference>
<accession>A0A6G9CR24</accession>
<dbReference type="InterPro" id="IPR000214">
    <property type="entry name" value="Znf_DNA_glyclase/AP_lyase"/>
</dbReference>
<evidence type="ECO:0000256" key="13">
    <source>
        <dbReference type="PROSITE-ProRule" id="PRU00391"/>
    </source>
</evidence>
<keyword evidence="3" id="KW-0479">Metal-binding</keyword>
<dbReference type="EC" id="4.2.99.18" evidence="2"/>
<evidence type="ECO:0000256" key="6">
    <source>
        <dbReference type="ARBA" id="ARBA00022801"/>
    </source>
</evidence>
<keyword evidence="8" id="KW-0238">DNA-binding</keyword>
<dbReference type="GO" id="GO:0000703">
    <property type="term" value="F:oxidized pyrimidine nucleobase lesion DNA N-glycosylase activity"/>
    <property type="evidence" value="ECO:0007669"/>
    <property type="project" value="TreeGrafter"/>
</dbReference>
<reference evidence="16 17" key="1">
    <citation type="submission" date="2020-03" db="EMBL/GenBank/DDBJ databases">
        <title>Screen low temperature-resistant strains for efficient degradation of petroleum hydrocarbons under the low temperature.</title>
        <authorList>
            <person name="Wang Y."/>
            <person name="Chen J."/>
        </authorList>
    </citation>
    <scope>NUCLEOTIDE SEQUENCE [LARGE SCALE GENOMIC DNA]</scope>
    <source>
        <strain evidence="16 17">KB1</strain>
    </source>
</reference>
<feature type="domain" description="Formamidopyrimidine-DNA glycosylase catalytic" evidence="15">
    <location>
        <begin position="7"/>
        <end position="106"/>
    </location>
</feature>
<dbReference type="Pfam" id="PF01149">
    <property type="entry name" value="Fapy_DNA_glyco"/>
    <property type="match status" value="1"/>
</dbReference>
<evidence type="ECO:0000256" key="11">
    <source>
        <dbReference type="ARBA" id="ARBA00023268"/>
    </source>
</evidence>
<comment type="similarity">
    <text evidence="1">Belongs to the FPG family.</text>
</comment>
<proteinExistence type="inferred from homology"/>
<dbReference type="EMBL" id="CP050124">
    <property type="protein sequence ID" value="QIP39493.1"/>
    <property type="molecule type" value="Genomic_DNA"/>
</dbReference>
<dbReference type="GO" id="GO:0006284">
    <property type="term" value="P:base-excision repair"/>
    <property type="evidence" value="ECO:0007669"/>
    <property type="project" value="InterPro"/>
</dbReference>
<dbReference type="PANTHER" id="PTHR42697">
    <property type="entry name" value="ENDONUCLEASE 8"/>
    <property type="match status" value="1"/>
</dbReference>
<dbReference type="SUPFAM" id="SSF46946">
    <property type="entry name" value="S13-like H2TH domain"/>
    <property type="match status" value="1"/>
</dbReference>
<evidence type="ECO:0000256" key="3">
    <source>
        <dbReference type="ARBA" id="ARBA00022723"/>
    </source>
</evidence>
<dbReference type="PROSITE" id="PS51068">
    <property type="entry name" value="FPG_CAT"/>
    <property type="match status" value="1"/>
</dbReference>
<dbReference type="SUPFAM" id="SSF81624">
    <property type="entry name" value="N-terminal domain of MutM-like DNA repair proteins"/>
    <property type="match status" value="1"/>
</dbReference>
<keyword evidence="7" id="KW-0862">Zinc</keyword>
<evidence type="ECO:0000259" key="14">
    <source>
        <dbReference type="PROSITE" id="PS51066"/>
    </source>
</evidence>
<sequence>MGAATMPEGDTVWRAANELRAALAEKVLTTCDVRVPRYATVDLSGHRVDSVASRGKHLLIRVGEASIHTHLKMEGQWQIYRPGERWRRPAHQARIILATEDSVAVGFSLGITEILELGQEQEAVGHLGPDLLGTDWDSSVAARNLRAADSVPIGIALLDQRVMAGLGNVYRNEICFLRGIHPKTPTHLAGNLDAIVDLSFRTINVNKSRRIRVTTGDTRPGRQTWVYGRRGKPCRRCGTRIREDTLGPDQLTERNIFFCPACQPFTPDWR</sequence>
<evidence type="ECO:0000256" key="9">
    <source>
        <dbReference type="ARBA" id="ARBA00023204"/>
    </source>
</evidence>
<dbReference type="Gene3D" id="3.20.190.10">
    <property type="entry name" value="MutM-like, N-terminal"/>
    <property type="match status" value="1"/>
</dbReference>
<keyword evidence="6" id="KW-0378">Hydrolase</keyword>
<evidence type="ECO:0000256" key="1">
    <source>
        <dbReference type="ARBA" id="ARBA00009409"/>
    </source>
</evidence>
<evidence type="ECO:0000256" key="7">
    <source>
        <dbReference type="ARBA" id="ARBA00022833"/>
    </source>
</evidence>
<dbReference type="PROSITE" id="PS51066">
    <property type="entry name" value="ZF_FPG_2"/>
    <property type="match status" value="1"/>
</dbReference>
<feature type="domain" description="FPG-type" evidence="14">
    <location>
        <begin position="225"/>
        <end position="264"/>
    </location>
</feature>
<evidence type="ECO:0000313" key="17">
    <source>
        <dbReference type="Proteomes" id="UP000502345"/>
    </source>
</evidence>
<dbReference type="AlphaFoldDB" id="A0A6G9CR24"/>
<keyword evidence="10" id="KW-0456">Lyase</keyword>
<keyword evidence="11" id="KW-0511">Multifunctional enzyme</keyword>
<evidence type="ECO:0000259" key="15">
    <source>
        <dbReference type="PROSITE" id="PS51068"/>
    </source>
</evidence>
<keyword evidence="4" id="KW-0227">DNA damage</keyword>
<evidence type="ECO:0000313" key="16">
    <source>
        <dbReference type="EMBL" id="QIP39493.1"/>
    </source>
</evidence>
<dbReference type="Gene3D" id="1.10.8.50">
    <property type="match status" value="1"/>
</dbReference>
<evidence type="ECO:0000256" key="4">
    <source>
        <dbReference type="ARBA" id="ARBA00022763"/>
    </source>
</evidence>
<dbReference type="GO" id="GO:0003684">
    <property type="term" value="F:damaged DNA binding"/>
    <property type="evidence" value="ECO:0007669"/>
    <property type="project" value="InterPro"/>
</dbReference>
<evidence type="ECO:0000256" key="8">
    <source>
        <dbReference type="ARBA" id="ARBA00023125"/>
    </source>
</evidence>
<dbReference type="PANTHER" id="PTHR42697:SF1">
    <property type="entry name" value="ENDONUCLEASE 8"/>
    <property type="match status" value="1"/>
</dbReference>
<dbReference type="Pfam" id="PF06831">
    <property type="entry name" value="H2TH"/>
    <property type="match status" value="1"/>
</dbReference>
<dbReference type="SMART" id="SM00898">
    <property type="entry name" value="Fapy_DNA_glyco"/>
    <property type="match status" value="1"/>
</dbReference>
<evidence type="ECO:0000256" key="2">
    <source>
        <dbReference type="ARBA" id="ARBA00012720"/>
    </source>
</evidence>
<dbReference type="InterPro" id="IPR010979">
    <property type="entry name" value="Ribosomal_uS13-like_H2TH"/>
</dbReference>
<evidence type="ECO:0000256" key="10">
    <source>
        <dbReference type="ARBA" id="ARBA00023239"/>
    </source>
</evidence>
<name>A0A6G9CR24_RHOER</name>
<keyword evidence="5 13" id="KW-0863">Zinc-finger</keyword>
<gene>
    <name evidence="16" type="ORF">G9444_2249</name>
</gene>
<dbReference type="SMART" id="SM01232">
    <property type="entry name" value="H2TH"/>
    <property type="match status" value="1"/>
</dbReference>
<evidence type="ECO:0000256" key="5">
    <source>
        <dbReference type="ARBA" id="ARBA00022771"/>
    </source>
</evidence>
<dbReference type="InterPro" id="IPR044090">
    <property type="entry name" value="Nei2_N"/>
</dbReference>
<dbReference type="GO" id="GO:0140078">
    <property type="term" value="F:class I DNA-(apurinic or apyrimidinic site) endonuclease activity"/>
    <property type="evidence" value="ECO:0007669"/>
    <property type="project" value="UniProtKB-EC"/>
</dbReference>